<keyword evidence="4" id="KW-0560">Oxidoreductase</keyword>
<evidence type="ECO:0000259" key="8">
    <source>
        <dbReference type="Pfam" id="PF21478"/>
    </source>
</evidence>
<dbReference type="InterPro" id="IPR015424">
    <property type="entry name" value="PyrdxlP-dep_Trfase"/>
</dbReference>
<dbReference type="Gene3D" id="3.90.1150.10">
    <property type="entry name" value="Aspartate Aminotransferase, domain 1"/>
    <property type="match status" value="1"/>
</dbReference>
<dbReference type="Gene3D" id="6.20.440.10">
    <property type="match status" value="1"/>
</dbReference>
<protein>
    <recommendedName>
        <fullName evidence="2">glycine dehydrogenase (aminomethyl-transferring)</fullName>
        <ecNumber evidence="2">1.4.4.2</ecNumber>
    </recommendedName>
</protein>
<dbReference type="InterPro" id="IPR000192">
    <property type="entry name" value="Aminotrans_V_dom"/>
</dbReference>
<dbReference type="Proteomes" id="UP000278222">
    <property type="component" value="Unassembled WGS sequence"/>
</dbReference>
<dbReference type="EC" id="1.4.4.2" evidence="2"/>
<dbReference type="RefSeq" id="WP_123690223.1">
    <property type="nucleotide sequence ID" value="NZ_AP019700.1"/>
</dbReference>
<evidence type="ECO:0000313" key="10">
    <source>
        <dbReference type="Proteomes" id="UP000278222"/>
    </source>
</evidence>
<evidence type="ECO:0000256" key="2">
    <source>
        <dbReference type="ARBA" id="ARBA00012134"/>
    </source>
</evidence>
<dbReference type="InterPro" id="IPR020581">
    <property type="entry name" value="GDC_P"/>
</dbReference>
<dbReference type="GO" id="GO:0030170">
    <property type="term" value="F:pyridoxal phosphate binding"/>
    <property type="evidence" value="ECO:0007669"/>
    <property type="project" value="TreeGrafter"/>
</dbReference>
<feature type="domain" description="Aminotransferase class V" evidence="7">
    <location>
        <begin position="181"/>
        <end position="299"/>
    </location>
</feature>
<dbReference type="AlphaFoldDB" id="A0A3N1LJ01"/>
<dbReference type="SUPFAM" id="SSF53383">
    <property type="entry name" value="PLP-dependent transferases"/>
    <property type="match status" value="1"/>
</dbReference>
<organism evidence="9 10">
    <name type="scientific">Stella humosa</name>
    <dbReference type="NCBI Taxonomy" id="94"/>
    <lineage>
        <taxon>Bacteria</taxon>
        <taxon>Pseudomonadati</taxon>
        <taxon>Pseudomonadota</taxon>
        <taxon>Alphaproteobacteria</taxon>
        <taxon>Rhodospirillales</taxon>
        <taxon>Stellaceae</taxon>
        <taxon>Stella</taxon>
    </lineage>
</organism>
<dbReference type="Pfam" id="PF21478">
    <property type="entry name" value="GcvP2_C"/>
    <property type="match status" value="1"/>
</dbReference>
<feature type="domain" description="Glycine dehydrogenase C-terminal" evidence="8">
    <location>
        <begin position="379"/>
        <end position="477"/>
    </location>
</feature>
<dbReference type="Gene3D" id="3.40.640.10">
    <property type="entry name" value="Type I PLP-dependent aspartate aminotransferase-like (Major domain)"/>
    <property type="match status" value="1"/>
</dbReference>
<feature type="region of interest" description="Disordered" evidence="6">
    <location>
        <begin position="495"/>
        <end position="521"/>
    </location>
</feature>
<gene>
    <name evidence="9" type="ORF">EDC65_2677</name>
</gene>
<keyword evidence="10" id="KW-1185">Reference proteome</keyword>
<comment type="function">
    <text evidence="1">The glycine cleavage system catalyzes the degradation of glycine. The P protein binds the alpha-amino group of glycine through its pyridoxal phosphate cofactor; CO(2) is released and the remaining methylamine moiety is then transferred to the lipoamide cofactor of the H protein.</text>
</comment>
<dbReference type="GO" id="GO:0005829">
    <property type="term" value="C:cytosol"/>
    <property type="evidence" value="ECO:0007669"/>
    <property type="project" value="TreeGrafter"/>
</dbReference>
<dbReference type="OrthoDB" id="9801272at2"/>
<evidence type="ECO:0000256" key="5">
    <source>
        <dbReference type="ARBA" id="ARBA00049026"/>
    </source>
</evidence>
<accession>A0A3N1LJ01</accession>
<dbReference type="GO" id="GO:0019464">
    <property type="term" value="P:glycine decarboxylation via glycine cleavage system"/>
    <property type="evidence" value="ECO:0007669"/>
    <property type="project" value="TreeGrafter"/>
</dbReference>
<evidence type="ECO:0000259" key="7">
    <source>
        <dbReference type="Pfam" id="PF00266"/>
    </source>
</evidence>
<proteinExistence type="predicted"/>
<dbReference type="PANTHER" id="PTHR11773">
    <property type="entry name" value="GLYCINE DEHYDROGENASE, DECARBOXYLATING"/>
    <property type="match status" value="1"/>
</dbReference>
<evidence type="ECO:0000256" key="4">
    <source>
        <dbReference type="ARBA" id="ARBA00023002"/>
    </source>
</evidence>
<evidence type="ECO:0000313" key="9">
    <source>
        <dbReference type="EMBL" id="ROP90818.1"/>
    </source>
</evidence>
<evidence type="ECO:0000256" key="6">
    <source>
        <dbReference type="SAM" id="MobiDB-lite"/>
    </source>
</evidence>
<dbReference type="FunFam" id="3.40.640.10:FF:000224">
    <property type="entry name" value="Probable glycine dehydrogenase (decarboxylating) subunit 2"/>
    <property type="match status" value="1"/>
</dbReference>
<dbReference type="PANTHER" id="PTHR11773:SF1">
    <property type="entry name" value="GLYCINE DEHYDROGENASE (DECARBOXYLATING), MITOCHONDRIAL"/>
    <property type="match status" value="1"/>
</dbReference>
<evidence type="ECO:0000256" key="3">
    <source>
        <dbReference type="ARBA" id="ARBA00022898"/>
    </source>
</evidence>
<dbReference type="InterPro" id="IPR049316">
    <property type="entry name" value="GDC-P_C"/>
</dbReference>
<dbReference type="EMBL" id="RJKX01000014">
    <property type="protein sequence ID" value="ROP90818.1"/>
    <property type="molecule type" value="Genomic_DNA"/>
</dbReference>
<dbReference type="GO" id="GO:0004375">
    <property type="term" value="F:glycine dehydrogenase (decarboxylating) activity"/>
    <property type="evidence" value="ECO:0007669"/>
    <property type="project" value="UniProtKB-EC"/>
</dbReference>
<keyword evidence="3" id="KW-0663">Pyridoxal phosphate</keyword>
<name>A0A3N1LJ01_9PROT</name>
<dbReference type="GO" id="GO:0016594">
    <property type="term" value="F:glycine binding"/>
    <property type="evidence" value="ECO:0007669"/>
    <property type="project" value="TreeGrafter"/>
</dbReference>
<comment type="catalytic activity">
    <reaction evidence="5">
        <text>N(6)-[(R)-lipoyl]-L-lysyl-[glycine-cleavage complex H protein] + glycine + H(+) = N(6)-[(R)-S(8)-aminomethyldihydrolipoyl]-L-lysyl-[glycine-cleavage complex H protein] + CO2</text>
        <dbReference type="Rhea" id="RHEA:24304"/>
        <dbReference type="Rhea" id="RHEA-COMP:10494"/>
        <dbReference type="Rhea" id="RHEA-COMP:10495"/>
        <dbReference type="ChEBI" id="CHEBI:15378"/>
        <dbReference type="ChEBI" id="CHEBI:16526"/>
        <dbReference type="ChEBI" id="CHEBI:57305"/>
        <dbReference type="ChEBI" id="CHEBI:83099"/>
        <dbReference type="ChEBI" id="CHEBI:83143"/>
        <dbReference type="EC" id="1.4.4.2"/>
    </reaction>
</comment>
<dbReference type="InterPro" id="IPR015422">
    <property type="entry name" value="PyrdxlP-dep_Trfase_small"/>
</dbReference>
<dbReference type="InterPro" id="IPR015421">
    <property type="entry name" value="PyrdxlP-dep_Trfase_major"/>
</dbReference>
<sequence length="521" mass="55626">MSDWSKALSRFQAAGAGTDTTSGNRGLQIEEPLIFEQGAEGRTGVDLPAPPAAADRLGGLARKGAIGLPGLSEPQVVRHYTRLSQKNFAIDSGLYPLGSCTMKHNPRLNERMARLPGFGDLHPLQPQATIQGALELMDQLAHWLKTLTGMPAVALSPAAGAHGELCGIMTIRAALEARGDMRQRILVPESAHGTNPATAAACGYAVESIPANARGRVDLEALKAKLDSGVAAIMLTNPNTCGLFESEIVEIAEAVHKAGAFFYCDGANFNAIVGRVRPADLGIDCMHINLHKTFSTPHGGGGPGSGPVVLAESLAPYAPLPWVVHGPDGFRLVEEADAASGTAGTIGRLKGFHGQMGMFVRALAYMMSHGGDGLRQVAEDAVLNANYLMAGLGDVLTASFEGPCMHEALFDDRFLKDTGVTTLDFAKAMIDEGYHPMTMYFPLVVHGALLMEPTETESKDSLDQFIAVIRALAERTRQPGAAEWFHEAPRYTPRRRLDETAAARKPQLRWRPPAVTQQAAE</sequence>
<dbReference type="Pfam" id="PF00266">
    <property type="entry name" value="Aminotran_5"/>
    <property type="match status" value="1"/>
</dbReference>
<reference evidence="9 10" key="1">
    <citation type="submission" date="2018-11" db="EMBL/GenBank/DDBJ databases">
        <title>Genomic Encyclopedia of Type Strains, Phase IV (KMG-IV): sequencing the most valuable type-strain genomes for metagenomic binning, comparative biology and taxonomic classification.</title>
        <authorList>
            <person name="Goeker M."/>
        </authorList>
    </citation>
    <scope>NUCLEOTIDE SEQUENCE [LARGE SCALE GENOMIC DNA]</scope>
    <source>
        <strain evidence="9 10">DSM 5900</strain>
    </source>
</reference>
<comment type="caution">
    <text evidence="9">The sequence shown here is derived from an EMBL/GenBank/DDBJ whole genome shotgun (WGS) entry which is preliminary data.</text>
</comment>
<evidence type="ECO:0000256" key="1">
    <source>
        <dbReference type="ARBA" id="ARBA00003788"/>
    </source>
</evidence>
<dbReference type="NCBIfam" id="NF003346">
    <property type="entry name" value="PRK04366.1"/>
    <property type="match status" value="1"/>
</dbReference>
<dbReference type="GO" id="GO:0005960">
    <property type="term" value="C:glycine cleavage complex"/>
    <property type="evidence" value="ECO:0007669"/>
    <property type="project" value="TreeGrafter"/>
</dbReference>